<evidence type="ECO:0000313" key="1">
    <source>
        <dbReference type="EMBL" id="QCD92860.1"/>
    </source>
</evidence>
<evidence type="ECO:0000313" key="2">
    <source>
        <dbReference type="Proteomes" id="UP000501690"/>
    </source>
</evidence>
<dbReference type="Proteomes" id="UP000501690">
    <property type="component" value="Linkage Group LG5"/>
</dbReference>
<sequence length="104" mass="11966">MDTWRDLGGTHILSQTYVTPTTPPRSPTLHPINIPNLKPYCCHYGYPFLLLQFVFDHRKRFCDIRVMALDDNDHTTHFCDNLLYHRSPPVTSSTIKSSAFATTV</sequence>
<name>A0A4D6LWK8_VIGUN</name>
<proteinExistence type="predicted"/>
<reference evidence="1 2" key="1">
    <citation type="submission" date="2019-04" db="EMBL/GenBank/DDBJ databases">
        <title>An improved genome assembly and genetic linkage map for asparagus bean, Vigna unguiculata ssp. sesquipedialis.</title>
        <authorList>
            <person name="Xia Q."/>
            <person name="Zhang R."/>
            <person name="Dong Y."/>
        </authorList>
    </citation>
    <scope>NUCLEOTIDE SEQUENCE [LARGE SCALE GENOMIC DNA]</scope>
    <source>
        <tissue evidence="1">Leaf</tissue>
    </source>
</reference>
<organism evidence="1 2">
    <name type="scientific">Vigna unguiculata</name>
    <name type="common">Cowpea</name>
    <dbReference type="NCBI Taxonomy" id="3917"/>
    <lineage>
        <taxon>Eukaryota</taxon>
        <taxon>Viridiplantae</taxon>
        <taxon>Streptophyta</taxon>
        <taxon>Embryophyta</taxon>
        <taxon>Tracheophyta</taxon>
        <taxon>Spermatophyta</taxon>
        <taxon>Magnoliopsida</taxon>
        <taxon>eudicotyledons</taxon>
        <taxon>Gunneridae</taxon>
        <taxon>Pentapetalae</taxon>
        <taxon>rosids</taxon>
        <taxon>fabids</taxon>
        <taxon>Fabales</taxon>
        <taxon>Fabaceae</taxon>
        <taxon>Papilionoideae</taxon>
        <taxon>50 kb inversion clade</taxon>
        <taxon>NPAAA clade</taxon>
        <taxon>indigoferoid/millettioid clade</taxon>
        <taxon>Phaseoleae</taxon>
        <taxon>Vigna</taxon>
    </lineage>
</organism>
<protein>
    <submittedName>
        <fullName evidence="1">Uncharacterized protein</fullName>
    </submittedName>
</protein>
<dbReference type="EMBL" id="CP039349">
    <property type="protein sequence ID" value="QCD92860.1"/>
    <property type="molecule type" value="Genomic_DNA"/>
</dbReference>
<dbReference type="AlphaFoldDB" id="A0A4D6LWK8"/>
<accession>A0A4D6LWK8</accession>
<keyword evidence="2" id="KW-1185">Reference proteome</keyword>
<gene>
    <name evidence="1" type="ORF">DEO72_LG5g929</name>
</gene>